<proteinExistence type="predicted"/>
<protein>
    <submittedName>
        <fullName evidence="2">Uncharacterized protein</fullName>
    </submittedName>
</protein>
<sequence length="182" mass="18183">AETGAQRATSTDAPVAHTGGGSTVIGSSGDDASVLIKDPLKFSPPVVRGRDGTSGKGRINEEGPMLAHFTGGHRRPDRAADEVVVLRVAAGVAASTAVPLSSWGLVGGFKERICCSGGVFRCAAPQPPAPALLLAARYAIGTRSGCGGCCGGECDTLRSRSSPPTRRTAGGGGNQTAGGTRI</sequence>
<dbReference type="EMBL" id="BNCO01000015">
    <property type="protein sequence ID" value="GIL53708.1"/>
    <property type="molecule type" value="Genomic_DNA"/>
</dbReference>
<feature type="compositionally biased region" description="Polar residues" evidence="1">
    <location>
        <begin position="1"/>
        <end position="12"/>
    </location>
</feature>
<dbReference type="AlphaFoldDB" id="A0A8J4F2D8"/>
<evidence type="ECO:0000256" key="1">
    <source>
        <dbReference type="SAM" id="MobiDB-lite"/>
    </source>
</evidence>
<organism evidence="2 3">
    <name type="scientific">Volvox africanus</name>
    <dbReference type="NCBI Taxonomy" id="51714"/>
    <lineage>
        <taxon>Eukaryota</taxon>
        <taxon>Viridiplantae</taxon>
        <taxon>Chlorophyta</taxon>
        <taxon>core chlorophytes</taxon>
        <taxon>Chlorophyceae</taxon>
        <taxon>CS clade</taxon>
        <taxon>Chlamydomonadales</taxon>
        <taxon>Volvocaceae</taxon>
        <taxon>Volvox</taxon>
    </lineage>
</organism>
<accession>A0A8J4F2D8</accession>
<comment type="caution">
    <text evidence="2">The sequence shown here is derived from an EMBL/GenBank/DDBJ whole genome shotgun (WGS) entry which is preliminary data.</text>
</comment>
<feature type="region of interest" description="Disordered" evidence="1">
    <location>
        <begin position="1"/>
        <end position="28"/>
    </location>
</feature>
<reference evidence="2" key="1">
    <citation type="journal article" date="2021" name="Proc. Natl. Acad. Sci. U.S.A.">
        <title>Three genomes in the algal genus Volvox reveal the fate of a haploid sex-determining region after a transition to homothallism.</title>
        <authorList>
            <person name="Yamamoto K."/>
            <person name="Hamaji T."/>
            <person name="Kawai-Toyooka H."/>
            <person name="Matsuzaki R."/>
            <person name="Takahashi F."/>
            <person name="Nishimura Y."/>
            <person name="Kawachi M."/>
            <person name="Noguchi H."/>
            <person name="Minakuchi Y."/>
            <person name="Umen J.G."/>
            <person name="Toyoda A."/>
            <person name="Nozaki H."/>
        </authorList>
    </citation>
    <scope>NUCLEOTIDE SEQUENCE</scope>
    <source>
        <strain evidence="2">NIES-3780</strain>
    </source>
</reference>
<name>A0A8J4F2D8_9CHLO</name>
<keyword evidence="3" id="KW-1185">Reference proteome</keyword>
<evidence type="ECO:0000313" key="2">
    <source>
        <dbReference type="EMBL" id="GIL53708.1"/>
    </source>
</evidence>
<evidence type="ECO:0000313" key="3">
    <source>
        <dbReference type="Proteomes" id="UP000747399"/>
    </source>
</evidence>
<feature type="compositionally biased region" description="Gly residues" evidence="1">
    <location>
        <begin position="169"/>
        <end position="182"/>
    </location>
</feature>
<feature type="non-terminal residue" evidence="2">
    <location>
        <position position="1"/>
    </location>
</feature>
<dbReference type="Proteomes" id="UP000747399">
    <property type="component" value="Unassembled WGS sequence"/>
</dbReference>
<gene>
    <name evidence="2" type="ORF">Vafri_9148</name>
</gene>
<feature type="compositionally biased region" description="Low complexity" evidence="1">
    <location>
        <begin position="159"/>
        <end position="168"/>
    </location>
</feature>
<feature type="region of interest" description="Disordered" evidence="1">
    <location>
        <begin position="159"/>
        <end position="182"/>
    </location>
</feature>